<dbReference type="AlphaFoldDB" id="A0A482T2K3"/>
<evidence type="ECO:0000256" key="1">
    <source>
        <dbReference type="SAM" id="MobiDB-lite"/>
    </source>
</evidence>
<evidence type="ECO:0000313" key="2">
    <source>
        <dbReference type="EMBL" id="RYJ08292.1"/>
    </source>
</evidence>
<protein>
    <submittedName>
        <fullName evidence="2">Uncharacterized protein</fullName>
    </submittedName>
</protein>
<name>A0A482T2K3_9EURY</name>
<feature type="compositionally biased region" description="Polar residues" evidence="1">
    <location>
        <begin position="1"/>
        <end position="12"/>
    </location>
</feature>
<gene>
    <name evidence="2" type="ORF">ELS19_17200</name>
</gene>
<accession>A0A482T2K3</accession>
<comment type="caution">
    <text evidence="2">The sequence shown here is derived from an EMBL/GenBank/DDBJ whole genome shotgun (WGS) entry which is preliminary data.</text>
</comment>
<dbReference type="EMBL" id="RZHH01000003">
    <property type="protein sequence ID" value="RYJ08292.1"/>
    <property type="molecule type" value="Genomic_DNA"/>
</dbReference>
<feature type="region of interest" description="Disordered" evidence="1">
    <location>
        <begin position="1"/>
        <end position="20"/>
    </location>
</feature>
<reference evidence="2 3" key="1">
    <citation type="submission" date="2018-12" db="EMBL/GenBank/DDBJ databases">
        <title>Genome analysis provides insights into bioremediation potentialities of Halogeometricum borinquense strain N11.</title>
        <authorList>
            <person name="Najjari A."/>
            <person name="Youssef N."/>
            <person name="Fhoula I."/>
            <person name="Ben Dhia O."/>
            <person name="Mahjoubi M."/>
            <person name="Ouzari H.I."/>
            <person name="Cherif A."/>
        </authorList>
    </citation>
    <scope>NUCLEOTIDE SEQUENCE [LARGE SCALE GENOMIC DNA]</scope>
    <source>
        <strain evidence="2 3">N11</strain>
    </source>
</reference>
<proteinExistence type="predicted"/>
<evidence type="ECO:0000313" key="3">
    <source>
        <dbReference type="Proteomes" id="UP000294028"/>
    </source>
</evidence>
<organism evidence="2 3">
    <name type="scientific">Halogeometricum borinquense</name>
    <dbReference type="NCBI Taxonomy" id="60847"/>
    <lineage>
        <taxon>Archaea</taxon>
        <taxon>Methanobacteriati</taxon>
        <taxon>Methanobacteriota</taxon>
        <taxon>Stenosarchaea group</taxon>
        <taxon>Halobacteria</taxon>
        <taxon>Halobacteriales</taxon>
        <taxon>Haloferacaceae</taxon>
        <taxon>Halogeometricum</taxon>
    </lineage>
</organism>
<sequence>MSSEFDMTSTSTDEADDTLADVETVVDETSHDMADIVADEIEDRLEALESGRPALDKLHQDQRELLTEWERDGYESRQDLLVALLRVAWLSLGRVHPNWCVRVARDNVLISCLVTSENRCRYREDPVDLDSARRHRRRLAKKYLRPACRAGYREMRADATEYVQEDNRVNLDDVSMFAMRPVLEWLMQKQELALSQFLGGFGSEDALDRWLHRFDDLTLGQAHRVEADLDWRIELERTAKNVLLEDSGRRPEERRREDMAARYVVPALSLAPSLALEHAQELREESDENRLREFDMT</sequence>
<dbReference type="Proteomes" id="UP000294028">
    <property type="component" value="Unassembled WGS sequence"/>
</dbReference>